<evidence type="ECO:0000256" key="8">
    <source>
        <dbReference type="ARBA" id="ARBA00022801"/>
    </source>
</evidence>
<evidence type="ECO:0000313" key="12">
    <source>
        <dbReference type="EMBL" id="RAK57324.1"/>
    </source>
</evidence>
<evidence type="ECO:0000256" key="6">
    <source>
        <dbReference type="ARBA" id="ARBA00022605"/>
    </source>
</evidence>
<sequence>MSDRFTTVLQRLAATIEARKGADASASYTAQLLADPARAAKKLGEEAVETVIAAAQGDAPALAAESADLIYHWLVVLAAADVSLEDVAAKLEAREGTSGLTEKASRPQS</sequence>
<dbReference type="CDD" id="cd11534">
    <property type="entry name" value="NTP-PPase_HisIE_like"/>
    <property type="match status" value="1"/>
</dbReference>
<evidence type="ECO:0000256" key="2">
    <source>
        <dbReference type="ARBA" id="ARBA00005204"/>
    </source>
</evidence>
<keyword evidence="9 11" id="KW-0067">ATP-binding</keyword>
<dbReference type="NCBIfam" id="NF001613">
    <property type="entry name" value="PRK00400.1-5"/>
    <property type="match status" value="1"/>
</dbReference>
<gene>
    <name evidence="11" type="primary">hisE</name>
    <name evidence="12" type="ORF">DJ018_05100</name>
</gene>
<dbReference type="RefSeq" id="WP_111513776.1">
    <property type="nucleotide sequence ID" value="NZ_QFYR01000001.1"/>
</dbReference>
<dbReference type="GO" id="GO:0004636">
    <property type="term" value="F:phosphoribosyl-ATP diphosphatase activity"/>
    <property type="evidence" value="ECO:0007669"/>
    <property type="project" value="UniProtKB-UniRule"/>
</dbReference>
<dbReference type="Gene3D" id="1.10.287.1080">
    <property type="entry name" value="MazG-like"/>
    <property type="match status" value="1"/>
</dbReference>
<keyword evidence="13" id="KW-1185">Reference proteome</keyword>
<dbReference type="SUPFAM" id="SSF101386">
    <property type="entry name" value="all-alpha NTP pyrophosphatases"/>
    <property type="match status" value="1"/>
</dbReference>
<comment type="catalytic activity">
    <reaction evidence="1 11">
        <text>1-(5-phospho-beta-D-ribosyl)-ATP + H2O = 1-(5-phospho-beta-D-ribosyl)-5'-AMP + diphosphate + H(+)</text>
        <dbReference type="Rhea" id="RHEA:22828"/>
        <dbReference type="ChEBI" id="CHEBI:15377"/>
        <dbReference type="ChEBI" id="CHEBI:15378"/>
        <dbReference type="ChEBI" id="CHEBI:33019"/>
        <dbReference type="ChEBI" id="CHEBI:59457"/>
        <dbReference type="ChEBI" id="CHEBI:73183"/>
        <dbReference type="EC" id="3.6.1.31"/>
    </reaction>
</comment>
<name>A0A328AUU7_9CAUL</name>
<proteinExistence type="inferred from homology"/>
<evidence type="ECO:0000256" key="5">
    <source>
        <dbReference type="ARBA" id="ARBA00013336"/>
    </source>
</evidence>
<evidence type="ECO:0000256" key="10">
    <source>
        <dbReference type="ARBA" id="ARBA00023102"/>
    </source>
</evidence>
<accession>A0A328AUU7</accession>
<evidence type="ECO:0000256" key="4">
    <source>
        <dbReference type="ARBA" id="ARBA00012414"/>
    </source>
</evidence>
<keyword evidence="8 11" id="KW-0378">Hydrolase</keyword>
<protein>
    <recommendedName>
        <fullName evidence="5 11">Phosphoribosyl-ATP pyrophosphatase</fullName>
        <shortName evidence="11">PRA-PH</shortName>
        <ecNumber evidence="4 11">3.6.1.31</ecNumber>
    </recommendedName>
</protein>
<dbReference type="AlphaFoldDB" id="A0A328AUU7"/>
<keyword evidence="11" id="KW-0963">Cytoplasm</keyword>
<reference evidence="13" key="1">
    <citation type="submission" date="2018-05" db="EMBL/GenBank/DDBJ databases">
        <authorList>
            <person name="Li X."/>
        </authorList>
    </citation>
    <scope>NUCLEOTIDE SEQUENCE [LARGE SCALE GENOMIC DNA]</scope>
    <source>
        <strain evidence="13">YIM 73061</strain>
    </source>
</reference>
<dbReference type="InterPro" id="IPR021130">
    <property type="entry name" value="PRib-ATP_PPHydrolase-like"/>
</dbReference>
<dbReference type="EMBL" id="QFYR01000001">
    <property type="protein sequence ID" value="RAK57324.1"/>
    <property type="molecule type" value="Genomic_DNA"/>
</dbReference>
<organism evidence="12 13">
    <name type="scientific">Phenylobacterium deserti</name>
    <dbReference type="NCBI Taxonomy" id="1914756"/>
    <lineage>
        <taxon>Bacteria</taxon>
        <taxon>Pseudomonadati</taxon>
        <taxon>Pseudomonadota</taxon>
        <taxon>Alphaproteobacteria</taxon>
        <taxon>Caulobacterales</taxon>
        <taxon>Caulobacteraceae</taxon>
        <taxon>Phenylobacterium</taxon>
    </lineage>
</organism>
<evidence type="ECO:0000256" key="7">
    <source>
        <dbReference type="ARBA" id="ARBA00022741"/>
    </source>
</evidence>
<dbReference type="HAMAP" id="MF_01020">
    <property type="entry name" value="HisE"/>
    <property type="match status" value="1"/>
</dbReference>
<dbReference type="NCBIfam" id="TIGR03188">
    <property type="entry name" value="histidine_hisI"/>
    <property type="match status" value="1"/>
</dbReference>
<evidence type="ECO:0000256" key="11">
    <source>
        <dbReference type="HAMAP-Rule" id="MF_01020"/>
    </source>
</evidence>
<dbReference type="GO" id="GO:0000105">
    <property type="term" value="P:L-histidine biosynthetic process"/>
    <property type="evidence" value="ECO:0007669"/>
    <property type="project" value="UniProtKB-UniRule"/>
</dbReference>
<evidence type="ECO:0000256" key="9">
    <source>
        <dbReference type="ARBA" id="ARBA00022840"/>
    </source>
</evidence>
<dbReference type="PANTHER" id="PTHR42945">
    <property type="entry name" value="HISTIDINE BIOSYNTHESIS BIFUNCTIONAL PROTEIN"/>
    <property type="match status" value="1"/>
</dbReference>
<dbReference type="OrthoDB" id="9814738at2"/>
<keyword evidence="6 11" id="KW-0028">Amino-acid biosynthesis</keyword>
<dbReference type="GO" id="GO:0005737">
    <property type="term" value="C:cytoplasm"/>
    <property type="evidence" value="ECO:0007669"/>
    <property type="project" value="UniProtKB-SubCell"/>
</dbReference>
<keyword evidence="10 11" id="KW-0368">Histidine biosynthesis</keyword>
<comment type="subcellular location">
    <subcellularLocation>
        <location evidence="11">Cytoplasm</location>
    </subcellularLocation>
</comment>
<comment type="pathway">
    <text evidence="2 11">Amino-acid biosynthesis; L-histidine biosynthesis; L-histidine from 5-phospho-alpha-D-ribose 1-diphosphate: step 2/9.</text>
</comment>
<dbReference type="Pfam" id="PF01503">
    <property type="entry name" value="PRA-PH"/>
    <property type="match status" value="1"/>
</dbReference>
<comment type="similarity">
    <text evidence="3 11">Belongs to the PRA-PH family.</text>
</comment>
<dbReference type="FunFam" id="1.10.287.1080:FF:000002">
    <property type="entry name" value="Histidine biosynthesis bifunctional protein HisIE"/>
    <property type="match status" value="1"/>
</dbReference>
<keyword evidence="7 11" id="KW-0547">Nucleotide-binding</keyword>
<dbReference type="InterPro" id="IPR008179">
    <property type="entry name" value="HisE"/>
</dbReference>
<dbReference type="Proteomes" id="UP000249725">
    <property type="component" value="Unassembled WGS sequence"/>
</dbReference>
<evidence type="ECO:0000256" key="1">
    <source>
        <dbReference type="ARBA" id="ARBA00001460"/>
    </source>
</evidence>
<dbReference type="EC" id="3.6.1.31" evidence="4 11"/>
<dbReference type="UniPathway" id="UPA00031">
    <property type="reaction ID" value="UER00007"/>
</dbReference>
<comment type="caution">
    <text evidence="12">The sequence shown here is derived from an EMBL/GenBank/DDBJ whole genome shotgun (WGS) entry which is preliminary data.</text>
</comment>
<dbReference type="NCBIfam" id="NF001611">
    <property type="entry name" value="PRK00400.1-3"/>
    <property type="match status" value="1"/>
</dbReference>
<evidence type="ECO:0000256" key="3">
    <source>
        <dbReference type="ARBA" id="ARBA00009392"/>
    </source>
</evidence>
<dbReference type="PANTHER" id="PTHR42945:SF1">
    <property type="entry name" value="HISTIDINE BIOSYNTHESIS BIFUNCTIONAL PROTEIN HIS7"/>
    <property type="match status" value="1"/>
</dbReference>
<dbReference type="GO" id="GO:0005524">
    <property type="term" value="F:ATP binding"/>
    <property type="evidence" value="ECO:0007669"/>
    <property type="project" value="UniProtKB-KW"/>
</dbReference>
<evidence type="ECO:0000313" key="13">
    <source>
        <dbReference type="Proteomes" id="UP000249725"/>
    </source>
</evidence>